<comment type="caution">
    <text evidence="2">The sequence shown here is derived from an EMBL/GenBank/DDBJ whole genome shotgun (WGS) entry which is preliminary data.</text>
</comment>
<dbReference type="Gene3D" id="3.40.630.120">
    <property type="match status" value="1"/>
</dbReference>
<name>A0A645EJX2_9ZZZZ</name>
<protein>
    <recommendedName>
        <fullName evidence="1">GNAT-like C-terminal domain-containing protein</fullName>
    </recommendedName>
</protein>
<evidence type="ECO:0000313" key="2">
    <source>
        <dbReference type="EMBL" id="MPN01620.1"/>
    </source>
</evidence>
<dbReference type="Pfam" id="PF18164">
    <property type="entry name" value="GNAT_C"/>
    <property type="match status" value="1"/>
</dbReference>
<gene>
    <name evidence="2" type="ORF">SDC9_148830</name>
</gene>
<accession>A0A645EJX2</accession>
<dbReference type="EMBL" id="VSSQ01047614">
    <property type="protein sequence ID" value="MPN01620.1"/>
    <property type="molecule type" value="Genomic_DNA"/>
</dbReference>
<feature type="domain" description="GNAT-like C-terminal" evidence="1">
    <location>
        <begin position="4"/>
        <end position="81"/>
    </location>
</feature>
<proteinExistence type="predicted"/>
<sequence length="105" mass="12161">MRGFTSFSWIYNPDFCEVLPESNLAKFMRELYLSPVPASGQDGLDFVFGKSDRDWSDYPANNSLQRAFHRLRESGKRLKEGGMFIEARGLAAFGTNLYRKEYRSF</sequence>
<dbReference type="InterPro" id="IPR041644">
    <property type="entry name" value="GNAT_C"/>
</dbReference>
<evidence type="ECO:0000259" key="1">
    <source>
        <dbReference type="Pfam" id="PF18164"/>
    </source>
</evidence>
<reference evidence="2" key="1">
    <citation type="submission" date="2019-08" db="EMBL/GenBank/DDBJ databases">
        <authorList>
            <person name="Kucharzyk K."/>
            <person name="Murdoch R.W."/>
            <person name="Higgins S."/>
            <person name="Loffler F."/>
        </authorList>
    </citation>
    <scope>NUCLEOTIDE SEQUENCE</scope>
</reference>
<organism evidence="2">
    <name type="scientific">bioreactor metagenome</name>
    <dbReference type="NCBI Taxonomy" id="1076179"/>
    <lineage>
        <taxon>unclassified sequences</taxon>
        <taxon>metagenomes</taxon>
        <taxon>ecological metagenomes</taxon>
    </lineage>
</organism>
<dbReference type="AlphaFoldDB" id="A0A645EJX2"/>